<keyword evidence="9" id="KW-1185">Reference proteome</keyword>
<dbReference type="Gene3D" id="2.130.10.10">
    <property type="entry name" value="YVTN repeat-like/Quinoprotein amine dehydrogenase"/>
    <property type="match status" value="1"/>
</dbReference>
<dbReference type="Proteomes" id="UP000694620">
    <property type="component" value="Chromosome 17"/>
</dbReference>
<feature type="region of interest" description="Disordered" evidence="7">
    <location>
        <begin position="24"/>
        <end position="121"/>
    </location>
</feature>
<dbReference type="InterPro" id="IPR001680">
    <property type="entry name" value="WD40_rpt"/>
</dbReference>
<feature type="compositionally biased region" description="Basic residues" evidence="7">
    <location>
        <begin position="173"/>
        <end position="189"/>
    </location>
</feature>
<accession>A0A8C4TGQ7</accession>
<evidence type="ECO:0000256" key="2">
    <source>
        <dbReference type="ARBA" id="ARBA00005434"/>
    </source>
</evidence>
<proteinExistence type="inferred from homology"/>
<dbReference type="OrthoDB" id="9890280at2759"/>
<evidence type="ECO:0000313" key="8">
    <source>
        <dbReference type="Ensembl" id="ENSECRP00000031010.1"/>
    </source>
</evidence>
<feature type="region of interest" description="Disordered" evidence="7">
    <location>
        <begin position="173"/>
        <end position="218"/>
    </location>
</feature>
<evidence type="ECO:0000256" key="6">
    <source>
        <dbReference type="RuleBase" id="RU365004"/>
    </source>
</evidence>
<evidence type="ECO:0000256" key="4">
    <source>
        <dbReference type="ARBA" id="ARBA00022574"/>
    </source>
</evidence>
<dbReference type="InterPro" id="IPR050853">
    <property type="entry name" value="WD_repeat_DNA-damage-binding"/>
</dbReference>
<dbReference type="GeneID" id="114667857"/>
<comment type="function">
    <text evidence="1 6">Specifically binds 5-hydroxymethylcytosine (5hmC), suggesting that it acts as a specific reader of 5hmC.</text>
</comment>
<dbReference type="AlphaFoldDB" id="A0A8C4TGQ7"/>
<dbReference type="InterPro" id="IPR015943">
    <property type="entry name" value="WD40/YVTN_repeat-like_dom_sf"/>
</dbReference>
<dbReference type="RefSeq" id="XP_028679193.1">
    <property type="nucleotide sequence ID" value="XM_028823360.2"/>
</dbReference>
<dbReference type="GO" id="GO:0005634">
    <property type="term" value="C:nucleus"/>
    <property type="evidence" value="ECO:0007669"/>
    <property type="project" value="TreeGrafter"/>
</dbReference>
<dbReference type="PANTHER" id="PTHR14773">
    <property type="entry name" value="WD REPEAT-CONTAINING PROTEIN 76"/>
    <property type="match status" value="1"/>
</dbReference>
<feature type="compositionally biased region" description="Basic residues" evidence="7">
    <location>
        <begin position="82"/>
        <end position="98"/>
    </location>
</feature>
<gene>
    <name evidence="8" type="primary">WDR76</name>
</gene>
<evidence type="ECO:0000256" key="3">
    <source>
        <dbReference type="ARBA" id="ARBA00021234"/>
    </source>
</evidence>
<protein>
    <recommendedName>
        <fullName evidence="3 6">WD repeat-containing protein 76</fullName>
    </recommendedName>
</protein>
<dbReference type="InterPro" id="IPR036322">
    <property type="entry name" value="WD40_repeat_dom_sf"/>
</dbReference>
<evidence type="ECO:0000256" key="7">
    <source>
        <dbReference type="SAM" id="MobiDB-lite"/>
    </source>
</evidence>
<reference evidence="8" key="2">
    <citation type="submission" date="2025-08" db="UniProtKB">
        <authorList>
            <consortium name="Ensembl"/>
        </authorList>
    </citation>
    <scope>IDENTIFICATION</scope>
</reference>
<dbReference type="Ensembl" id="ENSECRT00000031665.1">
    <property type="protein sequence ID" value="ENSECRP00000031010.1"/>
    <property type="gene ID" value="ENSECRG00000021030.1"/>
</dbReference>
<feature type="compositionally biased region" description="Polar residues" evidence="7">
    <location>
        <begin position="25"/>
        <end position="36"/>
    </location>
</feature>
<reference evidence="8" key="3">
    <citation type="submission" date="2025-09" db="UniProtKB">
        <authorList>
            <consortium name="Ensembl"/>
        </authorList>
    </citation>
    <scope>IDENTIFICATION</scope>
</reference>
<evidence type="ECO:0000256" key="1">
    <source>
        <dbReference type="ARBA" id="ARBA00002530"/>
    </source>
</evidence>
<organism evidence="8 9">
    <name type="scientific">Erpetoichthys calabaricus</name>
    <name type="common">Rope fish</name>
    <name type="synonym">Calamoichthys calabaricus</name>
    <dbReference type="NCBI Taxonomy" id="27687"/>
    <lineage>
        <taxon>Eukaryota</taxon>
        <taxon>Metazoa</taxon>
        <taxon>Chordata</taxon>
        <taxon>Craniata</taxon>
        <taxon>Vertebrata</taxon>
        <taxon>Euteleostomi</taxon>
        <taxon>Actinopterygii</taxon>
        <taxon>Polypteriformes</taxon>
        <taxon>Polypteridae</taxon>
        <taxon>Erpetoichthys</taxon>
    </lineage>
</organism>
<keyword evidence="5" id="KW-0677">Repeat</keyword>
<dbReference type="PANTHER" id="PTHR14773:SF0">
    <property type="entry name" value="WD REPEAT-CONTAINING PROTEIN 76"/>
    <property type="match status" value="1"/>
</dbReference>
<dbReference type="Pfam" id="PF00400">
    <property type="entry name" value="WD40"/>
    <property type="match status" value="1"/>
</dbReference>
<reference evidence="8" key="1">
    <citation type="submission" date="2021-06" db="EMBL/GenBank/DDBJ databases">
        <authorList>
            <consortium name="Wellcome Sanger Institute Data Sharing"/>
        </authorList>
    </citation>
    <scope>NUCLEOTIDE SEQUENCE [LARGE SCALE GENOMIC DNA]</scope>
</reference>
<dbReference type="GO" id="GO:2000001">
    <property type="term" value="P:regulation of DNA damage checkpoint"/>
    <property type="evidence" value="ECO:0007669"/>
    <property type="project" value="TreeGrafter"/>
</dbReference>
<evidence type="ECO:0000313" key="9">
    <source>
        <dbReference type="Proteomes" id="UP000694620"/>
    </source>
</evidence>
<dbReference type="GO" id="GO:0003677">
    <property type="term" value="F:DNA binding"/>
    <property type="evidence" value="ECO:0007669"/>
    <property type="project" value="TreeGrafter"/>
</dbReference>
<comment type="subunit">
    <text evidence="6">Interacts with CUL4A and/or CUL4B.</text>
</comment>
<name>A0A8C4TGQ7_ERPCA</name>
<dbReference type="GeneTree" id="ENSGT00510000048144"/>
<comment type="similarity">
    <text evidence="2 6">Belongs to the WD repeat DDB2/WDR76 family.</text>
</comment>
<dbReference type="SUPFAM" id="SSF50978">
    <property type="entry name" value="WD40 repeat-like"/>
    <property type="match status" value="1"/>
</dbReference>
<evidence type="ECO:0000256" key="5">
    <source>
        <dbReference type="ARBA" id="ARBA00022737"/>
    </source>
</evidence>
<keyword evidence="4 6" id="KW-0853">WD repeat</keyword>
<dbReference type="FunFam" id="2.130.10.10:FF:000180">
    <property type="entry name" value="WD repeat-containing protein 76"/>
    <property type="match status" value="1"/>
</dbReference>
<sequence length="588" mass="65869">MQTDARKELLLRMNSPRLIVKLQKLQEQTPVQSKTSPVHRRSDRIKEKKITVSPRRPRLPPKRLVDVYVSTDYGSSEEQRPSSKRRCLKQHASPKKCLSRNSESSTDSDSDTVPVYNDYPGQGELSEYELKRLENIRQNQAFFSALNLPQAKRALQTLGAKKSLSISALKSKKVVKTPTKKVPPRRSMRLLKLDPDGNSLPEPPPKPQTNLEENPMKPPGPLPLVPINVEIGCLPADVIESWCEPVKRLQEQQTCLKKYKERLSSMSICNDLVAKVVQSRILSVAVHPCVGRILVAAGDKLGHVGLWNVNGSSSNEEKNIYMFEPHSRSVSSLQFSPGHPAQLISLSYDGTIRCADVQSSVFDEVYRSEDSLSSFDFLSEDGSTLLISKWQATVSVVDRRTQRTTHEKQAKLKNKTVRTVNVHPSNRNVFVIAGQSGAAIYDIRYLKAQGSDDVSSLVGNKNTISSAYFSAHSGNRIVTTSMDDFVRIYDSSNISGTLPPLISIRHNNHTGRWLTKFEAVWDPQQTDYFVVGSMSWPRRIEVFHETGQLVHMFLNEECLGSVCSINAWHPSRSVLVGGNSSGRLHVFM</sequence>
<dbReference type="SMART" id="SM00320">
    <property type="entry name" value="WD40"/>
    <property type="match status" value="4"/>
</dbReference>